<evidence type="ECO:0000256" key="5">
    <source>
        <dbReference type="ARBA" id="ARBA00023157"/>
    </source>
</evidence>
<keyword evidence="2" id="KW-0964">Secreted</keyword>
<sequence>MELYKLSGRRSGGVCMNCRHNTAGRHCHYCKEGFYRDMGKPITHRRACKEIPVIKPTAVISTTEEPADCDSYCKPLKGNLKINMKKYCKKDYGTIPLSFVSVLDMETVGDWAKFAVSLVSVYKSRGEPLKRGDHVLWVHMKDLACKCPRIHMGKRFLILGTSEGAASPERPGLLADKNSLVIQWRDIWTRRLRKFQRKEKKGKCGKA</sequence>
<evidence type="ECO:0000256" key="7">
    <source>
        <dbReference type="ARBA" id="ARBA00023292"/>
    </source>
</evidence>
<dbReference type="EMBL" id="QBIY01012274">
    <property type="protein sequence ID" value="RXN25886.1"/>
    <property type="molecule type" value="Genomic_DNA"/>
</dbReference>
<evidence type="ECO:0000256" key="4">
    <source>
        <dbReference type="ARBA" id="ARBA00022737"/>
    </source>
</evidence>
<keyword evidence="4" id="KW-0677">Repeat</keyword>
<dbReference type="GO" id="GO:0008045">
    <property type="term" value="P:motor neuron axon guidance"/>
    <property type="evidence" value="ECO:0007669"/>
    <property type="project" value="TreeGrafter"/>
</dbReference>
<dbReference type="GO" id="GO:0009887">
    <property type="term" value="P:animal organ morphogenesis"/>
    <property type="evidence" value="ECO:0007669"/>
    <property type="project" value="TreeGrafter"/>
</dbReference>
<keyword evidence="11" id="KW-1185">Reference proteome</keyword>
<dbReference type="PANTHER" id="PTHR10574">
    <property type="entry name" value="NETRIN/LAMININ-RELATED"/>
    <property type="match status" value="1"/>
</dbReference>
<dbReference type="Gene3D" id="2.10.25.10">
    <property type="entry name" value="Laminin"/>
    <property type="match status" value="1"/>
</dbReference>
<protein>
    <submittedName>
        <fullName evidence="10">Netrin-3-like protein</fullName>
    </submittedName>
</protein>
<evidence type="ECO:0000313" key="10">
    <source>
        <dbReference type="EMBL" id="RXN25886.1"/>
    </source>
</evidence>
<keyword evidence="3" id="KW-0732">Signal</keyword>
<evidence type="ECO:0000313" key="9">
    <source>
        <dbReference type="EMBL" id="RXN02236.1"/>
    </source>
</evidence>
<dbReference type="Gene3D" id="2.40.50.120">
    <property type="match status" value="1"/>
</dbReference>
<dbReference type="STRING" id="84645.A0A498N5Q6"/>
<evidence type="ECO:0000313" key="11">
    <source>
        <dbReference type="Proteomes" id="UP000290572"/>
    </source>
</evidence>
<comment type="caution">
    <text evidence="10">The sequence shown here is derived from an EMBL/GenBank/DDBJ whole genome shotgun (WGS) entry which is preliminary data.</text>
</comment>
<dbReference type="FunFam" id="2.10.25.10:FF:000188">
    <property type="entry name" value="Laminin subunit gamma 2"/>
    <property type="match status" value="1"/>
</dbReference>
<dbReference type="Pfam" id="PF01759">
    <property type="entry name" value="NTR"/>
    <property type="match status" value="1"/>
</dbReference>
<organism evidence="10 11">
    <name type="scientific">Labeo rohita</name>
    <name type="common">Indian major carp</name>
    <name type="synonym">Cyprinus rohita</name>
    <dbReference type="NCBI Taxonomy" id="84645"/>
    <lineage>
        <taxon>Eukaryota</taxon>
        <taxon>Metazoa</taxon>
        <taxon>Chordata</taxon>
        <taxon>Craniata</taxon>
        <taxon>Vertebrata</taxon>
        <taxon>Euteleostomi</taxon>
        <taxon>Actinopterygii</taxon>
        <taxon>Neopterygii</taxon>
        <taxon>Teleostei</taxon>
        <taxon>Ostariophysi</taxon>
        <taxon>Cypriniformes</taxon>
        <taxon>Cyprinidae</taxon>
        <taxon>Labeoninae</taxon>
        <taxon>Labeonini</taxon>
        <taxon>Labeo</taxon>
    </lineage>
</organism>
<dbReference type="EMBL" id="QBIY01013622">
    <property type="protein sequence ID" value="RXN02236.1"/>
    <property type="molecule type" value="Genomic_DNA"/>
</dbReference>
<feature type="domain" description="NTR" evidence="8">
    <location>
        <begin position="69"/>
        <end position="204"/>
    </location>
</feature>
<keyword evidence="5" id="KW-1015">Disulfide bond</keyword>
<proteinExistence type="predicted"/>
<dbReference type="InterPro" id="IPR056863">
    <property type="entry name" value="LMN_ATRN_NET-like_EGF"/>
</dbReference>
<dbReference type="FunFam" id="2.40.50.120:FF:000001">
    <property type="entry name" value="Netrin 1"/>
    <property type="match status" value="1"/>
</dbReference>
<dbReference type="GO" id="GO:0009888">
    <property type="term" value="P:tissue development"/>
    <property type="evidence" value="ECO:0007669"/>
    <property type="project" value="TreeGrafter"/>
</dbReference>
<dbReference type="InterPro" id="IPR002049">
    <property type="entry name" value="LE_dom"/>
</dbReference>
<dbReference type="GO" id="GO:0016358">
    <property type="term" value="P:dendrite development"/>
    <property type="evidence" value="ECO:0007669"/>
    <property type="project" value="TreeGrafter"/>
</dbReference>
<dbReference type="AlphaFoldDB" id="A0A498N5Q6"/>
<evidence type="ECO:0000259" key="8">
    <source>
        <dbReference type="PROSITE" id="PS50189"/>
    </source>
</evidence>
<dbReference type="PROSITE" id="PS50189">
    <property type="entry name" value="NTR"/>
    <property type="match status" value="1"/>
</dbReference>
<keyword evidence="7" id="KW-0424">Laminin EGF-like domain</keyword>
<dbReference type="GO" id="GO:0005604">
    <property type="term" value="C:basement membrane"/>
    <property type="evidence" value="ECO:0007669"/>
    <property type="project" value="TreeGrafter"/>
</dbReference>
<evidence type="ECO:0000256" key="2">
    <source>
        <dbReference type="ARBA" id="ARBA00022525"/>
    </source>
</evidence>
<evidence type="ECO:0000256" key="6">
    <source>
        <dbReference type="ARBA" id="ARBA00023180"/>
    </source>
</evidence>
<name>A0A498N5Q6_LABRO</name>
<dbReference type="PANTHER" id="PTHR10574:SF292">
    <property type="entry name" value="NETRIN-3"/>
    <property type="match status" value="1"/>
</dbReference>
<evidence type="ECO:0000256" key="1">
    <source>
        <dbReference type="ARBA" id="ARBA00004613"/>
    </source>
</evidence>
<dbReference type="SMART" id="SM00643">
    <property type="entry name" value="C345C"/>
    <property type="match status" value="1"/>
</dbReference>
<accession>A0A498N5Q6</accession>
<gene>
    <name evidence="9" type="ORF">ROHU_013837</name>
    <name evidence="10" type="ORF">ROHU_021233</name>
</gene>
<dbReference type="Pfam" id="PF24973">
    <property type="entry name" value="EGF_LMN_ATRN"/>
    <property type="match status" value="1"/>
</dbReference>
<comment type="subcellular location">
    <subcellularLocation>
        <location evidence="1">Secreted</location>
    </subcellularLocation>
</comment>
<keyword evidence="6" id="KW-0325">Glycoprotein</keyword>
<dbReference type="PROSITE" id="PS01248">
    <property type="entry name" value="EGF_LAM_1"/>
    <property type="match status" value="1"/>
</dbReference>
<evidence type="ECO:0000256" key="3">
    <source>
        <dbReference type="ARBA" id="ARBA00022729"/>
    </source>
</evidence>
<dbReference type="Proteomes" id="UP000290572">
    <property type="component" value="Unassembled WGS sequence"/>
</dbReference>
<dbReference type="SUPFAM" id="SSF50242">
    <property type="entry name" value="TIMP-like"/>
    <property type="match status" value="1"/>
</dbReference>
<reference evidence="10 11" key="1">
    <citation type="submission" date="2018-03" db="EMBL/GenBank/DDBJ databases">
        <title>Draft genome sequence of Rohu Carp (Labeo rohita).</title>
        <authorList>
            <person name="Das P."/>
            <person name="Kushwaha B."/>
            <person name="Joshi C.G."/>
            <person name="Kumar D."/>
            <person name="Nagpure N.S."/>
            <person name="Sahoo L."/>
            <person name="Das S.P."/>
            <person name="Bit A."/>
            <person name="Patnaik S."/>
            <person name="Meher P.K."/>
            <person name="Jayasankar P."/>
            <person name="Koringa P.G."/>
            <person name="Patel N.V."/>
            <person name="Hinsu A.T."/>
            <person name="Kumar R."/>
            <person name="Pandey M."/>
            <person name="Agarwal S."/>
            <person name="Srivastava S."/>
            <person name="Singh M."/>
            <person name="Iquebal M.A."/>
            <person name="Jaiswal S."/>
            <person name="Angadi U.B."/>
            <person name="Kumar N."/>
            <person name="Raza M."/>
            <person name="Shah T.M."/>
            <person name="Rai A."/>
            <person name="Jena J.K."/>
        </authorList>
    </citation>
    <scope>NUCLEOTIDE SEQUENCE [LARGE SCALE GENOMIC DNA]</scope>
    <source>
        <strain evidence="10">DASCIFA01</strain>
        <tissue evidence="10">Testis</tissue>
    </source>
</reference>
<dbReference type="InterPro" id="IPR050440">
    <property type="entry name" value="Laminin/Netrin_ECM"/>
</dbReference>
<dbReference type="GO" id="GO:0005576">
    <property type="term" value="C:extracellular region"/>
    <property type="evidence" value="ECO:0007669"/>
    <property type="project" value="UniProtKB-SubCell"/>
</dbReference>
<dbReference type="InterPro" id="IPR001134">
    <property type="entry name" value="Netrin_domain"/>
</dbReference>
<dbReference type="InterPro" id="IPR018933">
    <property type="entry name" value="Netrin_module_non-TIMP"/>
</dbReference>
<dbReference type="CDD" id="cd03579">
    <property type="entry name" value="NTR_netrin-1_like"/>
    <property type="match status" value="1"/>
</dbReference>
<dbReference type="CDD" id="cd00055">
    <property type="entry name" value="EGF_Lam"/>
    <property type="match status" value="1"/>
</dbReference>
<dbReference type="InterPro" id="IPR008993">
    <property type="entry name" value="TIMP-like_OB-fold"/>
</dbReference>